<dbReference type="InterPro" id="IPR040079">
    <property type="entry name" value="Glutathione_S-Trfase"/>
</dbReference>
<dbReference type="FunFam" id="3.40.30.10:FF:000120">
    <property type="entry name" value="Thioredoxin family protein"/>
    <property type="match status" value="1"/>
</dbReference>
<dbReference type="PANTHER" id="PTHR45288">
    <property type="entry name" value="THIOREDOXIN FAMILY PROTEIN"/>
    <property type="match status" value="1"/>
</dbReference>
<dbReference type="Gene3D" id="3.40.30.10">
    <property type="entry name" value="Glutaredoxin"/>
    <property type="match status" value="1"/>
</dbReference>
<dbReference type="PROSITE" id="PS51354">
    <property type="entry name" value="GLUTAREDOXIN_2"/>
    <property type="match status" value="1"/>
</dbReference>
<dbReference type="CDD" id="cd03041">
    <property type="entry name" value="GST_N_2GST_N"/>
    <property type="match status" value="1"/>
</dbReference>
<accession>A0A5P1E6R6</accession>
<name>A0A5P1E6R6_ASPOF</name>
<protein>
    <recommendedName>
        <fullName evidence="1">GST N-terminal domain-containing protein</fullName>
    </recommendedName>
</protein>
<evidence type="ECO:0000259" key="1">
    <source>
        <dbReference type="PROSITE" id="PS50404"/>
    </source>
</evidence>
<dbReference type="InterPro" id="IPR004045">
    <property type="entry name" value="Glutathione_S-Trfase_N"/>
</dbReference>
<dbReference type="Pfam" id="PF13417">
    <property type="entry name" value="GST_N_3"/>
    <property type="match status" value="1"/>
</dbReference>
<reference evidence="3" key="1">
    <citation type="journal article" date="2017" name="Nat. Commun.">
        <title>The asparagus genome sheds light on the origin and evolution of a young Y chromosome.</title>
        <authorList>
            <person name="Harkess A."/>
            <person name="Zhou J."/>
            <person name="Xu C."/>
            <person name="Bowers J.E."/>
            <person name="Van der Hulst R."/>
            <person name="Ayyampalayam S."/>
            <person name="Mercati F."/>
            <person name="Riccardi P."/>
            <person name="McKain M.R."/>
            <person name="Kakrana A."/>
            <person name="Tang H."/>
            <person name="Ray J."/>
            <person name="Groenendijk J."/>
            <person name="Arikit S."/>
            <person name="Mathioni S.M."/>
            <person name="Nakano M."/>
            <person name="Shan H."/>
            <person name="Telgmann-Rauber A."/>
            <person name="Kanno A."/>
            <person name="Yue Z."/>
            <person name="Chen H."/>
            <person name="Li W."/>
            <person name="Chen Y."/>
            <person name="Xu X."/>
            <person name="Zhang Y."/>
            <person name="Luo S."/>
            <person name="Chen H."/>
            <person name="Gao J."/>
            <person name="Mao Z."/>
            <person name="Pires J.C."/>
            <person name="Luo M."/>
            <person name="Kudrna D."/>
            <person name="Wing R.A."/>
            <person name="Meyers B.C."/>
            <person name="Yi K."/>
            <person name="Kong H."/>
            <person name="Lavrijsen P."/>
            <person name="Sunseri F."/>
            <person name="Falavigna A."/>
            <person name="Ye Y."/>
            <person name="Leebens-Mack J.H."/>
            <person name="Chen G."/>
        </authorList>
    </citation>
    <scope>NUCLEOTIDE SEQUENCE [LARGE SCALE GENOMIC DNA]</scope>
    <source>
        <strain evidence="3">cv. DH0086</strain>
    </source>
</reference>
<dbReference type="OMA" id="PLEVWAY"/>
<dbReference type="Proteomes" id="UP000243459">
    <property type="component" value="Chromosome 10"/>
</dbReference>
<dbReference type="GO" id="GO:0009507">
    <property type="term" value="C:chloroplast"/>
    <property type="evidence" value="ECO:0007669"/>
    <property type="project" value="TreeGrafter"/>
</dbReference>
<dbReference type="PANTHER" id="PTHR45288:SF1">
    <property type="entry name" value="THIOREDOXIN FAMILY PROTEIN"/>
    <property type="match status" value="1"/>
</dbReference>
<dbReference type="SFLD" id="SFLDS00019">
    <property type="entry name" value="Glutathione_Transferase_(cytos"/>
    <property type="match status" value="1"/>
</dbReference>
<gene>
    <name evidence="2" type="ORF">A4U43_C10F17070</name>
</gene>
<dbReference type="SFLD" id="SFLDG01181">
    <property type="entry name" value="SUF2"/>
    <property type="match status" value="1"/>
</dbReference>
<organism evidence="2 3">
    <name type="scientific">Asparagus officinalis</name>
    <name type="common">Garden asparagus</name>
    <dbReference type="NCBI Taxonomy" id="4686"/>
    <lineage>
        <taxon>Eukaryota</taxon>
        <taxon>Viridiplantae</taxon>
        <taxon>Streptophyta</taxon>
        <taxon>Embryophyta</taxon>
        <taxon>Tracheophyta</taxon>
        <taxon>Spermatophyta</taxon>
        <taxon>Magnoliopsida</taxon>
        <taxon>Liliopsida</taxon>
        <taxon>Asparagales</taxon>
        <taxon>Asparagaceae</taxon>
        <taxon>Asparagoideae</taxon>
        <taxon>Asparagus</taxon>
    </lineage>
</organism>
<proteinExistence type="predicted"/>
<evidence type="ECO:0000313" key="2">
    <source>
        <dbReference type="EMBL" id="ONK57145.1"/>
    </source>
</evidence>
<keyword evidence="3" id="KW-1185">Reference proteome</keyword>
<feature type="domain" description="GST N-terminal" evidence="1">
    <location>
        <begin position="57"/>
        <end position="139"/>
    </location>
</feature>
<evidence type="ECO:0000313" key="3">
    <source>
        <dbReference type="Proteomes" id="UP000243459"/>
    </source>
</evidence>
<dbReference type="SFLD" id="SFLDG01202">
    <property type="entry name" value="SUF2.2"/>
    <property type="match status" value="1"/>
</dbReference>
<dbReference type="AlphaFoldDB" id="A0A5P1E6R6"/>
<dbReference type="EMBL" id="CM007390">
    <property type="protein sequence ID" value="ONK57145.1"/>
    <property type="molecule type" value="Genomic_DNA"/>
</dbReference>
<dbReference type="InterPro" id="IPR011767">
    <property type="entry name" value="GLR_AS"/>
</dbReference>
<sequence>MFSQQTLKETYVRETFLGSRYSVSVVSGDKIPSNEYAMGFAGLKFKETSRLGPRPKIPIEIYEFEGCPYCRKVREIVSVLDLDVLFYPCPKKGPTFRPKVLEMGGKQQFPYMVDPNTGVAMYESDDIVKYLVNKYGDGTVPLMLSLGMLTILTARLAMMARKRKGYFYSPSKIPPSPLELWAYEASPFCKLVREVLVELELPHILHSAARGSPKRQVLFEKAGHFQL</sequence>
<dbReference type="Gramene" id="ONK57145">
    <property type="protein sequence ID" value="ONK57145"/>
    <property type="gene ID" value="A4U43_C10F17070"/>
</dbReference>
<dbReference type="PROSITE" id="PS50404">
    <property type="entry name" value="GST_NTER"/>
    <property type="match status" value="1"/>
</dbReference>
<dbReference type="SUPFAM" id="SSF52833">
    <property type="entry name" value="Thioredoxin-like"/>
    <property type="match status" value="1"/>
</dbReference>
<dbReference type="InterPro" id="IPR036249">
    <property type="entry name" value="Thioredoxin-like_sf"/>
</dbReference>
<dbReference type="PROSITE" id="PS00195">
    <property type="entry name" value="GLUTAREDOXIN_1"/>
    <property type="match status" value="1"/>
</dbReference>